<evidence type="ECO:0000256" key="2">
    <source>
        <dbReference type="ARBA" id="ARBA00022448"/>
    </source>
</evidence>
<dbReference type="AlphaFoldDB" id="R0D5K6"/>
<dbReference type="PANTHER" id="PTHR30509:SF9">
    <property type="entry name" value="MULTIDRUG RESISTANCE PROTEIN MDTO"/>
    <property type="match status" value="1"/>
</dbReference>
<evidence type="ECO:0000256" key="6">
    <source>
        <dbReference type="ARBA" id="ARBA00023136"/>
    </source>
</evidence>
<protein>
    <recommendedName>
        <fullName evidence="10">FUSC family protein</fullName>
    </recommendedName>
</protein>
<evidence type="ECO:0000256" key="1">
    <source>
        <dbReference type="ARBA" id="ARBA00004651"/>
    </source>
</evidence>
<keyword evidence="2" id="KW-0813">Transport</keyword>
<organism evidence="8 9">
    <name type="scientific">Caulobacter vibrioides OR37</name>
    <dbReference type="NCBI Taxonomy" id="1292034"/>
    <lineage>
        <taxon>Bacteria</taxon>
        <taxon>Pseudomonadati</taxon>
        <taxon>Pseudomonadota</taxon>
        <taxon>Alphaproteobacteria</taxon>
        <taxon>Caulobacterales</taxon>
        <taxon>Caulobacteraceae</taxon>
        <taxon>Caulobacter</taxon>
    </lineage>
</organism>
<evidence type="ECO:0000256" key="3">
    <source>
        <dbReference type="ARBA" id="ARBA00022475"/>
    </source>
</evidence>
<comment type="caution">
    <text evidence="8">The sequence shown here is derived from an EMBL/GenBank/DDBJ whole genome shotgun (WGS) entry which is preliminary data.</text>
</comment>
<evidence type="ECO:0000313" key="8">
    <source>
        <dbReference type="EMBL" id="ENZ83841.1"/>
    </source>
</evidence>
<reference evidence="8 9" key="1">
    <citation type="journal article" date="2013" name="Genome Announc.">
        <title>Draft Genome Sequence for Caulobacter sp. Strain OR37, a Bacterium Tolerant to Heavy Metals.</title>
        <authorList>
            <person name="Utturkar S.M."/>
            <person name="Bollmann A."/>
            <person name="Brzoska R.M."/>
            <person name="Klingeman D.M."/>
            <person name="Epstein S.E."/>
            <person name="Palumbo A.V."/>
            <person name="Brown S.D."/>
        </authorList>
    </citation>
    <scope>NUCLEOTIDE SEQUENCE [LARGE SCALE GENOMIC DNA]</scope>
    <source>
        <strain evidence="8 9">OR37</strain>
    </source>
</reference>
<keyword evidence="4 7" id="KW-0812">Transmembrane</keyword>
<keyword evidence="5 7" id="KW-1133">Transmembrane helix</keyword>
<dbReference type="GO" id="GO:0022857">
    <property type="term" value="F:transmembrane transporter activity"/>
    <property type="evidence" value="ECO:0007669"/>
    <property type="project" value="InterPro"/>
</dbReference>
<gene>
    <name evidence="8" type="ORF">OR37_00349</name>
</gene>
<dbReference type="EMBL" id="APMP01000001">
    <property type="protein sequence ID" value="ENZ83841.1"/>
    <property type="molecule type" value="Genomic_DNA"/>
</dbReference>
<dbReference type="eggNOG" id="COG4129">
    <property type="taxonomic scope" value="Bacteria"/>
</dbReference>
<evidence type="ECO:0000256" key="7">
    <source>
        <dbReference type="SAM" id="Phobius"/>
    </source>
</evidence>
<dbReference type="PATRIC" id="fig|1292034.3.peg.345"/>
<dbReference type="OrthoDB" id="7254882at2"/>
<keyword evidence="3" id="KW-1003">Cell membrane</keyword>
<evidence type="ECO:0000256" key="4">
    <source>
        <dbReference type="ARBA" id="ARBA00022692"/>
    </source>
</evidence>
<dbReference type="InterPro" id="IPR006726">
    <property type="entry name" value="PHBA_efflux_AaeB/fusaric-R"/>
</dbReference>
<feature type="transmembrane region" description="Helical" evidence="7">
    <location>
        <begin position="35"/>
        <end position="52"/>
    </location>
</feature>
<name>R0D5K6_CAUVI</name>
<evidence type="ECO:0000313" key="9">
    <source>
        <dbReference type="Proteomes" id="UP000013063"/>
    </source>
</evidence>
<proteinExistence type="predicted"/>
<feature type="transmembrane region" description="Helical" evidence="7">
    <location>
        <begin position="130"/>
        <end position="147"/>
    </location>
</feature>
<dbReference type="RefSeq" id="WP_004615416.1">
    <property type="nucleotide sequence ID" value="NZ_APMP01000001.1"/>
</dbReference>
<dbReference type="Pfam" id="PF04632">
    <property type="entry name" value="FUSC"/>
    <property type="match status" value="1"/>
</dbReference>
<comment type="subcellular location">
    <subcellularLocation>
        <location evidence="1">Cell membrane</location>
        <topology evidence="1">Multi-pass membrane protein</topology>
    </subcellularLocation>
</comment>
<dbReference type="STRING" id="1292034.OR37_00349"/>
<feature type="transmembrane region" description="Helical" evidence="7">
    <location>
        <begin position="58"/>
        <end position="76"/>
    </location>
</feature>
<keyword evidence="6 7" id="KW-0472">Membrane</keyword>
<feature type="transmembrane region" description="Helical" evidence="7">
    <location>
        <begin position="106"/>
        <end position="123"/>
    </location>
</feature>
<feature type="transmembrane region" description="Helical" evidence="7">
    <location>
        <begin position="153"/>
        <end position="175"/>
    </location>
</feature>
<dbReference type="GO" id="GO:0005886">
    <property type="term" value="C:plasma membrane"/>
    <property type="evidence" value="ECO:0007669"/>
    <property type="project" value="UniProtKB-SubCell"/>
</dbReference>
<evidence type="ECO:0008006" key="10">
    <source>
        <dbReference type="Google" id="ProtNLM"/>
    </source>
</evidence>
<accession>R0D5K6</accession>
<keyword evidence="9" id="KW-1185">Reference proteome</keyword>
<dbReference type="Proteomes" id="UP000013063">
    <property type="component" value="Unassembled WGS sequence"/>
</dbReference>
<dbReference type="PANTHER" id="PTHR30509">
    <property type="entry name" value="P-HYDROXYBENZOIC ACID EFFLUX PUMP SUBUNIT-RELATED"/>
    <property type="match status" value="1"/>
</dbReference>
<evidence type="ECO:0000256" key="5">
    <source>
        <dbReference type="ARBA" id="ARBA00022989"/>
    </source>
</evidence>
<sequence>MPETEPSDWRRFTGVNLSQRALKAAAARKTEIRHAIRVSAAVGAAFALATLLRLPQGYWAVFTAVIVVQSSLGATITASIERFMGTVVGALAGAVAAYLHVRWPEFGGLILCATVALLSLVVSMRPSLKVAPVTAVIMLIGNTTTHLSPLVAAGFRIAEITVGSIVGVAATLLIFPARAGASVISGVQTITDLQARLLEDYVMTLRGKPEPTDPLKAQDDLRAALGKLQTAMTEADRESATRLSDRSVSDALPRTLWRLRNDTVMIGRTLRQPLPAPDLAPAAADMLEASARFLRATAALLASGARPDRVAFAQAHQTFQTCVEGLRQKGVTRELGFDEAARVFGLVFAIENLFGNLGDFQERIEETVAKKD</sequence>